<comment type="caution">
    <text evidence="13">The sequence shown here is derived from an EMBL/GenBank/DDBJ whole genome shotgun (WGS) entry which is preliminary data.</text>
</comment>
<feature type="domain" description="EXS" evidence="11">
    <location>
        <begin position="436"/>
        <end position="614"/>
    </location>
</feature>
<dbReference type="PROSITE" id="PS51382">
    <property type="entry name" value="SPX"/>
    <property type="match status" value="1"/>
</dbReference>
<comment type="function">
    <text evidence="9">May transport inorganic phosphate (Pi).</text>
</comment>
<dbReference type="GO" id="GO:0005802">
    <property type="term" value="C:trans-Golgi network"/>
    <property type="evidence" value="ECO:0007669"/>
    <property type="project" value="TreeGrafter"/>
</dbReference>
<dbReference type="GO" id="GO:0000822">
    <property type="term" value="F:inositol hexakisphosphate binding"/>
    <property type="evidence" value="ECO:0007669"/>
    <property type="project" value="TreeGrafter"/>
</dbReference>
<keyword evidence="5" id="KW-0592">Phosphate transport</keyword>
<reference evidence="13" key="1">
    <citation type="submission" date="2018-01" db="EMBL/GenBank/DDBJ databases">
        <authorList>
            <person name="Mao J.F."/>
        </authorList>
    </citation>
    <scope>NUCLEOTIDE SEQUENCE</scope>
    <source>
        <strain evidence="13">Huo1</strain>
        <tissue evidence="13">Leaf</tissue>
    </source>
</reference>
<name>A0A8X8X9I6_SALSN</name>
<dbReference type="GO" id="GO:0005886">
    <property type="term" value="C:plasma membrane"/>
    <property type="evidence" value="ECO:0007669"/>
    <property type="project" value="UniProtKB-SubCell"/>
</dbReference>
<dbReference type="PANTHER" id="PTHR10783:SF124">
    <property type="entry name" value="PHOSPHATE TRANSPORTER PHO1 HOMOLOG 9"/>
    <property type="match status" value="1"/>
</dbReference>
<sequence length="614" mass="71527">MYLISPILIMLNYVGCHRVIEDMKFAEELASQVVQEWQAAYMDYNTLKQALKNLVKQREATSLNKSTNNGDEYYQEGGGSELEFFTKLEDEFNKVVNFYKDKLQQLKVEAHDLTLKSQVGVHLDISQEVELRQDNINIYKQVQHLRRFCSSNILAFSKIMNKYDKIASRSASNVYLQMLDNSFRANSNEVYELMERLMAAFIEQFAQGNRGKGKKSMRLGGKREKRRITFLLGLFTGCSVALVIAVIVSMHARDLLNHAGRDQYMESIFPLYSLFGFIVLHLLIYGSNAYLWRLFRVNYPSIFGFKEETDLSFRKVLLLASSLSMLSLAAVLSNLDMEMDLRTMKYSTVTELVPLALVLLVLLVTFCPFNILYHSSRFFFLRHACHCASAPLHKGTFTDFFLADQLTSQVQAIRSLLFYLFYYTMGDFTTRSNVFLNKKSYKALYIVVAIIPSWWRLLQCLRRFYDEKEKKQGLNALKYLSTIMALAMRTMYDYKKGAFWRIMAASTSGVTTIYSTYWDIVHDWGLLQRNTRNPWLREELLISNKAVYYGAIVVNMILRLVWMQSVLDFNETEFLHRRAVVALVACLEILRRGIWNFFRLENEHFHHKIVLLPS</sequence>
<keyword evidence="3" id="KW-0813">Transport</keyword>
<gene>
    <name evidence="13" type="ORF">SASPL_131126</name>
</gene>
<feature type="transmembrane region" description="Helical" evidence="10">
    <location>
        <begin position="316"/>
        <end position="335"/>
    </location>
</feature>
<evidence type="ECO:0000313" key="14">
    <source>
        <dbReference type="Proteomes" id="UP000298416"/>
    </source>
</evidence>
<keyword evidence="8 10" id="KW-0472">Membrane</keyword>
<organism evidence="13">
    <name type="scientific">Salvia splendens</name>
    <name type="common">Scarlet sage</name>
    <dbReference type="NCBI Taxonomy" id="180675"/>
    <lineage>
        <taxon>Eukaryota</taxon>
        <taxon>Viridiplantae</taxon>
        <taxon>Streptophyta</taxon>
        <taxon>Embryophyta</taxon>
        <taxon>Tracheophyta</taxon>
        <taxon>Spermatophyta</taxon>
        <taxon>Magnoliopsida</taxon>
        <taxon>eudicotyledons</taxon>
        <taxon>Gunneridae</taxon>
        <taxon>Pentapetalae</taxon>
        <taxon>asterids</taxon>
        <taxon>lamiids</taxon>
        <taxon>Lamiales</taxon>
        <taxon>Lamiaceae</taxon>
        <taxon>Nepetoideae</taxon>
        <taxon>Mentheae</taxon>
        <taxon>Salviinae</taxon>
        <taxon>Salvia</taxon>
        <taxon>Salvia subgen. Calosphace</taxon>
        <taxon>core Calosphace</taxon>
    </lineage>
</organism>
<dbReference type="InterPro" id="IPR004331">
    <property type="entry name" value="SPX_dom"/>
</dbReference>
<dbReference type="PANTHER" id="PTHR10783">
    <property type="entry name" value="XENOTROPIC AND POLYTROPIC RETROVIRUS RECEPTOR 1-RELATED"/>
    <property type="match status" value="1"/>
</dbReference>
<evidence type="ECO:0000256" key="1">
    <source>
        <dbReference type="ARBA" id="ARBA00004651"/>
    </source>
</evidence>
<feature type="transmembrane region" description="Helical" evidence="10">
    <location>
        <begin position="541"/>
        <end position="562"/>
    </location>
</feature>
<dbReference type="AlphaFoldDB" id="A0A8X8X9I6"/>
<dbReference type="Pfam" id="PF03105">
    <property type="entry name" value="SPX"/>
    <property type="match status" value="2"/>
</dbReference>
<dbReference type="PROSITE" id="PS51380">
    <property type="entry name" value="EXS"/>
    <property type="match status" value="1"/>
</dbReference>
<dbReference type="Proteomes" id="UP000298416">
    <property type="component" value="Unassembled WGS sequence"/>
</dbReference>
<evidence type="ECO:0000256" key="3">
    <source>
        <dbReference type="ARBA" id="ARBA00022448"/>
    </source>
</evidence>
<keyword evidence="7 10" id="KW-1133">Transmembrane helix</keyword>
<evidence type="ECO:0000259" key="12">
    <source>
        <dbReference type="PROSITE" id="PS51382"/>
    </source>
</evidence>
<reference evidence="13" key="2">
    <citation type="submission" date="2020-08" db="EMBL/GenBank/DDBJ databases">
        <title>Plant Genome Project.</title>
        <authorList>
            <person name="Zhang R.-G."/>
        </authorList>
    </citation>
    <scope>NUCLEOTIDE SEQUENCE</scope>
    <source>
        <strain evidence="13">Huo1</strain>
        <tissue evidence="13">Leaf</tissue>
    </source>
</reference>
<accession>A0A8X8X9I6</accession>
<evidence type="ECO:0000256" key="9">
    <source>
        <dbReference type="ARBA" id="ARBA00043939"/>
    </source>
</evidence>
<dbReference type="GO" id="GO:0006817">
    <property type="term" value="P:phosphate ion transport"/>
    <property type="evidence" value="ECO:0007669"/>
    <property type="project" value="UniProtKB-KW"/>
</dbReference>
<evidence type="ECO:0000256" key="8">
    <source>
        <dbReference type="ARBA" id="ARBA00023136"/>
    </source>
</evidence>
<dbReference type="InterPro" id="IPR034092">
    <property type="entry name" value="PHO1_SPX"/>
</dbReference>
<dbReference type="CDD" id="cd14476">
    <property type="entry name" value="SPX_PHO1_like"/>
    <property type="match status" value="1"/>
</dbReference>
<dbReference type="GO" id="GO:0016036">
    <property type="term" value="P:cellular response to phosphate starvation"/>
    <property type="evidence" value="ECO:0007669"/>
    <property type="project" value="TreeGrafter"/>
</dbReference>
<dbReference type="Pfam" id="PF03124">
    <property type="entry name" value="EXS"/>
    <property type="match status" value="1"/>
</dbReference>
<keyword evidence="6 10" id="KW-0812">Transmembrane</keyword>
<feature type="transmembrane region" description="Helical" evidence="10">
    <location>
        <begin position="355"/>
        <end position="373"/>
    </location>
</feature>
<comment type="subcellular location">
    <subcellularLocation>
        <location evidence="1">Cell membrane</location>
        <topology evidence="1">Multi-pass membrane protein</topology>
    </subcellularLocation>
</comment>
<evidence type="ECO:0000313" key="13">
    <source>
        <dbReference type="EMBL" id="KAG6408123.1"/>
    </source>
</evidence>
<evidence type="ECO:0000256" key="7">
    <source>
        <dbReference type="ARBA" id="ARBA00022989"/>
    </source>
</evidence>
<proteinExistence type="inferred from homology"/>
<evidence type="ECO:0000256" key="2">
    <source>
        <dbReference type="ARBA" id="ARBA00009665"/>
    </source>
</evidence>
<evidence type="ECO:0000256" key="4">
    <source>
        <dbReference type="ARBA" id="ARBA00022475"/>
    </source>
</evidence>
<feature type="domain" description="SPX" evidence="12">
    <location>
        <begin position="23"/>
        <end position="177"/>
    </location>
</feature>
<feature type="transmembrane region" description="Helical" evidence="10">
    <location>
        <begin position="498"/>
        <end position="520"/>
    </location>
</feature>
<dbReference type="InterPro" id="IPR004342">
    <property type="entry name" value="EXS_C"/>
</dbReference>
<evidence type="ECO:0000256" key="6">
    <source>
        <dbReference type="ARBA" id="ARBA00022692"/>
    </source>
</evidence>
<dbReference type="EMBL" id="PNBA02000011">
    <property type="protein sequence ID" value="KAG6408123.1"/>
    <property type="molecule type" value="Genomic_DNA"/>
</dbReference>
<evidence type="ECO:0000256" key="5">
    <source>
        <dbReference type="ARBA" id="ARBA00022592"/>
    </source>
</evidence>
<feature type="transmembrane region" description="Helical" evidence="10">
    <location>
        <begin position="272"/>
        <end position="295"/>
    </location>
</feature>
<keyword evidence="14" id="KW-1185">Reference proteome</keyword>
<evidence type="ECO:0000259" key="11">
    <source>
        <dbReference type="PROSITE" id="PS51380"/>
    </source>
</evidence>
<evidence type="ECO:0000256" key="10">
    <source>
        <dbReference type="SAM" id="Phobius"/>
    </source>
</evidence>
<protein>
    <submittedName>
        <fullName evidence="13">Uncharacterized protein</fullName>
    </submittedName>
</protein>
<comment type="similarity">
    <text evidence="2">Belongs to the SYG1 (TC 2.A.94) family.</text>
</comment>
<keyword evidence="4" id="KW-1003">Cell membrane</keyword>
<feature type="transmembrane region" description="Helical" evidence="10">
    <location>
        <begin position="228"/>
        <end position="252"/>
    </location>
</feature>